<dbReference type="Gene3D" id="2.40.128.320">
    <property type="entry name" value="Protein HRI1, N-terminal domain"/>
    <property type="match status" value="1"/>
</dbReference>
<dbReference type="GeneID" id="19321892"/>
<keyword evidence="3" id="KW-1185">Reference proteome</keyword>
<dbReference type="KEGG" id="tmn:UCRPA7_1715"/>
<dbReference type="Proteomes" id="UP000014074">
    <property type="component" value="Unassembled WGS sequence"/>
</dbReference>
<dbReference type="EMBL" id="KB932902">
    <property type="protein sequence ID" value="EOO02749.1"/>
    <property type="molecule type" value="Genomic_DNA"/>
</dbReference>
<evidence type="ECO:0000313" key="3">
    <source>
        <dbReference type="Proteomes" id="UP000014074"/>
    </source>
</evidence>
<reference evidence="3" key="1">
    <citation type="journal article" date="2013" name="Genome Announc.">
        <title>Draft genome sequence of the ascomycete Phaeoacremonium aleophilum strain UCR-PA7, a causal agent of the esca disease complex in grapevines.</title>
        <authorList>
            <person name="Blanco-Ulate B."/>
            <person name="Rolshausen P."/>
            <person name="Cantu D."/>
        </authorList>
    </citation>
    <scope>NUCLEOTIDE SEQUENCE [LARGE SCALE GENOMIC DNA]</scope>
    <source>
        <strain evidence="3">UCR-PA7</strain>
    </source>
</reference>
<protein>
    <recommendedName>
        <fullName evidence="4">Protein HRI1</fullName>
    </recommendedName>
</protein>
<feature type="region of interest" description="Disordered" evidence="1">
    <location>
        <begin position="1"/>
        <end position="29"/>
    </location>
</feature>
<evidence type="ECO:0000256" key="1">
    <source>
        <dbReference type="SAM" id="MobiDB-lite"/>
    </source>
</evidence>
<dbReference type="AlphaFoldDB" id="R8BTX8"/>
<dbReference type="OrthoDB" id="4045395at2759"/>
<organism evidence="2 3">
    <name type="scientific">Phaeoacremonium minimum (strain UCR-PA7)</name>
    <name type="common">Esca disease fungus</name>
    <name type="synonym">Togninia minima</name>
    <dbReference type="NCBI Taxonomy" id="1286976"/>
    <lineage>
        <taxon>Eukaryota</taxon>
        <taxon>Fungi</taxon>
        <taxon>Dikarya</taxon>
        <taxon>Ascomycota</taxon>
        <taxon>Pezizomycotina</taxon>
        <taxon>Sordariomycetes</taxon>
        <taxon>Sordariomycetidae</taxon>
        <taxon>Togniniales</taxon>
        <taxon>Togniniaceae</taxon>
        <taxon>Phaeoacremonium</taxon>
    </lineage>
</organism>
<dbReference type="HOGENOM" id="CLU_060351_1_0_1"/>
<proteinExistence type="predicted"/>
<dbReference type="InterPro" id="IPR031818">
    <property type="entry name" value="Hri1"/>
</dbReference>
<dbReference type="InterPro" id="IPR043047">
    <property type="entry name" value="Hri1_N_sf"/>
</dbReference>
<dbReference type="CDD" id="cd11693">
    <property type="entry name" value="HRI1_C_like"/>
    <property type="match status" value="1"/>
</dbReference>
<gene>
    <name evidence="2" type="ORF">UCRPA7_1715</name>
</gene>
<dbReference type="eggNOG" id="ENOG502S8GG">
    <property type="taxonomic scope" value="Eukaryota"/>
</dbReference>
<dbReference type="RefSeq" id="XP_007912485.1">
    <property type="nucleotide sequence ID" value="XM_007914294.1"/>
</dbReference>
<name>R8BTX8_PHAM7</name>
<dbReference type="Pfam" id="PF16815">
    <property type="entry name" value="HRI1"/>
    <property type="match status" value="1"/>
</dbReference>
<evidence type="ECO:0008006" key="4">
    <source>
        <dbReference type="Google" id="ProtNLM"/>
    </source>
</evidence>
<sequence length="278" mass="30061">MATTSVPAPAPSPAPAAATGGAGGSTPGVPDDWPAWAKTLLSRPMIEVRRGLSFGYDPPTEKSSVIALTAPSGKNVDIRFSMAADSFSATAPWASSLFDGYATAGVARATLPIGTESCVPYECCAHVTWEHTIDSSCQFDTDGADMYLLGNGDVMEIGTMADKEGKVKMFKEYWTKPDPDAKVRPCVVAEAEGLRGEKGMIIRIGEYCQGIYQGGESFWAERWQLSQDDNIWQKHEKSKSSPEGSEYLPCLWLVEDGRKLDDVVDVSGGKWRITEAVY</sequence>
<accession>R8BTX8</accession>
<evidence type="ECO:0000313" key="2">
    <source>
        <dbReference type="EMBL" id="EOO02749.1"/>
    </source>
</evidence>